<evidence type="ECO:0000313" key="7">
    <source>
        <dbReference type="EMBL" id="PKT82706.1"/>
    </source>
</evidence>
<dbReference type="RefSeq" id="WP_101312853.1">
    <property type="nucleotide sequence ID" value="NZ_CP063529.1"/>
</dbReference>
<dbReference type="Gene3D" id="2.160.20.70">
    <property type="match status" value="1"/>
</dbReference>
<protein>
    <submittedName>
        <fullName evidence="7">Septum site-determining protein MinC</fullName>
    </submittedName>
</protein>
<evidence type="ECO:0000256" key="3">
    <source>
        <dbReference type="ARBA" id="ARBA00023210"/>
    </source>
</evidence>
<dbReference type="InterPro" id="IPR016098">
    <property type="entry name" value="CAP/MinC_C"/>
</dbReference>
<dbReference type="InterPro" id="IPR036145">
    <property type="entry name" value="MinC_C_sf"/>
</dbReference>
<sequence length="200" mass="22407">MVKTRQKNFRAFIFVEGEAQEIIAYIDKNLGLLQSLLLVFTFDLNHNYAELLEYLKQKQLRFVLANSIENLGLDTKAQDIGKLESKNVESKAESKKIESKTQANTLVLNRTIRSGEEIIAKGDLTIFGRINSGAHIQSGGNLQIFGTISGNVFCDGEYMILGEVSESNVLFGGEIVDKELLKYPRNKVYRKNDSIVVEGL</sequence>
<evidence type="ECO:0000256" key="5">
    <source>
        <dbReference type="ARBA" id="ARBA00025606"/>
    </source>
</evidence>
<evidence type="ECO:0000256" key="4">
    <source>
        <dbReference type="ARBA" id="ARBA00023306"/>
    </source>
</evidence>
<dbReference type="AlphaFoldDB" id="A0A2N3PLH4"/>
<reference evidence="7 8" key="1">
    <citation type="submission" date="2016-07" db="EMBL/GenBank/DDBJ databases">
        <title>Detection of Helicobacter winghamensis from caecal content of red fox (Vulpes vulpes).</title>
        <authorList>
            <person name="Zanoni R.G."/>
            <person name="Florio D."/>
            <person name="Caffara M."/>
            <person name="Renzi M."/>
            <person name="Parisi A."/>
            <person name="Pasquali F."/>
            <person name="Manfreda G."/>
        </authorList>
    </citation>
    <scope>NUCLEOTIDE SEQUENCE [LARGE SCALE GENOMIC DNA]</scope>
    <source>
        <strain evidence="7 8">295_13</strain>
    </source>
</reference>
<dbReference type="EMBL" id="MBPK01000001">
    <property type="protein sequence ID" value="PKT82706.1"/>
    <property type="molecule type" value="Genomic_DNA"/>
</dbReference>
<keyword evidence="3" id="KW-0717">Septation</keyword>
<dbReference type="InterPro" id="IPR005526">
    <property type="entry name" value="Septum_form_inhib_MinC_C"/>
</dbReference>
<keyword evidence="2" id="KW-0132">Cell division</keyword>
<comment type="function">
    <text evidence="5">Cell division inhibitor that blocks the formation of polar Z ring septums. Rapidly oscillates between the poles of the cell to destabilize FtsZ filaments that have formed before they mature into polar Z rings. Prevents FtsZ polymerization.</text>
</comment>
<dbReference type="GO" id="GO:1901891">
    <property type="term" value="P:regulation of cell septum assembly"/>
    <property type="evidence" value="ECO:0007669"/>
    <property type="project" value="InterPro"/>
</dbReference>
<keyword evidence="4" id="KW-0131">Cell cycle</keyword>
<organism evidence="7 8">
    <name type="scientific">Helicobacter winghamensis</name>
    <dbReference type="NCBI Taxonomy" id="157268"/>
    <lineage>
        <taxon>Bacteria</taxon>
        <taxon>Pseudomonadati</taxon>
        <taxon>Campylobacterota</taxon>
        <taxon>Epsilonproteobacteria</taxon>
        <taxon>Campylobacterales</taxon>
        <taxon>Helicobacteraceae</taxon>
        <taxon>Helicobacter</taxon>
    </lineage>
</organism>
<dbReference type="Proteomes" id="UP000233350">
    <property type="component" value="Unassembled WGS sequence"/>
</dbReference>
<dbReference type="Pfam" id="PF03775">
    <property type="entry name" value="MinC_C"/>
    <property type="match status" value="1"/>
</dbReference>
<comment type="caution">
    <text evidence="7">The sequence shown here is derived from an EMBL/GenBank/DDBJ whole genome shotgun (WGS) entry which is preliminary data.</text>
</comment>
<dbReference type="InterPro" id="IPR013033">
    <property type="entry name" value="MinC"/>
</dbReference>
<accession>A0A2N3PLH4</accession>
<dbReference type="STRING" id="556267.HWAG_01218"/>
<dbReference type="SUPFAM" id="SSF63848">
    <property type="entry name" value="Cell-division inhibitor MinC, C-terminal domain"/>
    <property type="match status" value="1"/>
</dbReference>
<evidence type="ECO:0000256" key="1">
    <source>
        <dbReference type="ARBA" id="ARBA00006291"/>
    </source>
</evidence>
<dbReference type="GO" id="GO:0000917">
    <property type="term" value="P:division septum assembly"/>
    <property type="evidence" value="ECO:0007669"/>
    <property type="project" value="UniProtKB-KW"/>
</dbReference>
<dbReference type="PANTHER" id="PTHR34108:SF1">
    <property type="entry name" value="SEPTUM SITE-DETERMINING PROTEIN MINC"/>
    <property type="match status" value="1"/>
</dbReference>
<dbReference type="OrthoDB" id="5323841at2"/>
<keyword evidence="8" id="KW-1185">Reference proteome</keyword>
<evidence type="ECO:0000259" key="6">
    <source>
        <dbReference type="Pfam" id="PF03775"/>
    </source>
</evidence>
<evidence type="ECO:0000313" key="8">
    <source>
        <dbReference type="Proteomes" id="UP000233350"/>
    </source>
</evidence>
<dbReference type="PANTHER" id="PTHR34108">
    <property type="entry name" value="SEPTUM SITE-DETERMINING PROTEIN MINC"/>
    <property type="match status" value="1"/>
</dbReference>
<comment type="similarity">
    <text evidence="1">Belongs to the MinC family.</text>
</comment>
<proteinExistence type="inferred from homology"/>
<dbReference type="GO" id="GO:0000902">
    <property type="term" value="P:cell morphogenesis"/>
    <property type="evidence" value="ECO:0007669"/>
    <property type="project" value="InterPro"/>
</dbReference>
<feature type="domain" description="Septum formation inhibitor MinC C-terminal" evidence="6">
    <location>
        <begin position="108"/>
        <end position="153"/>
    </location>
</feature>
<name>A0A2N3PLH4_9HELI</name>
<gene>
    <name evidence="7" type="ORF">BCM31_05995</name>
</gene>
<evidence type="ECO:0000256" key="2">
    <source>
        <dbReference type="ARBA" id="ARBA00022618"/>
    </source>
</evidence>